<dbReference type="PANTHER" id="PTHR43475:SF1">
    <property type="entry name" value="METHYLTHIORIBOSE-1-PHOSPHATE ISOMERASE"/>
    <property type="match status" value="1"/>
</dbReference>
<evidence type="ECO:0000313" key="3">
    <source>
        <dbReference type="EMBL" id="MCL6269705.1"/>
    </source>
</evidence>
<dbReference type="InterPro" id="IPR042529">
    <property type="entry name" value="IF_2B-like_C"/>
</dbReference>
<reference evidence="3 4" key="1">
    <citation type="submission" date="2022-05" db="EMBL/GenBank/DDBJ databases">
        <authorList>
            <person name="Park J.-S."/>
        </authorList>
    </citation>
    <scope>NUCLEOTIDE SEQUENCE [LARGE SCALE GENOMIC DNA]</scope>
    <source>
        <strain evidence="3 4">2012CJ34-2</strain>
    </source>
</reference>
<accession>A0ABT0PEB0</accession>
<evidence type="ECO:0000256" key="2">
    <source>
        <dbReference type="SAM" id="MobiDB-lite"/>
    </source>
</evidence>
<keyword evidence="4" id="KW-1185">Reference proteome</keyword>
<proteinExistence type="inferred from homology"/>
<organism evidence="3 4">
    <name type="scientific">Parendozoicomonas callyspongiae</name>
    <dbReference type="NCBI Taxonomy" id="2942213"/>
    <lineage>
        <taxon>Bacteria</taxon>
        <taxon>Pseudomonadati</taxon>
        <taxon>Pseudomonadota</taxon>
        <taxon>Gammaproteobacteria</taxon>
        <taxon>Oceanospirillales</taxon>
        <taxon>Endozoicomonadaceae</taxon>
        <taxon>Parendozoicomonas</taxon>
    </lineage>
</organism>
<feature type="compositionally biased region" description="Polar residues" evidence="2">
    <location>
        <begin position="42"/>
        <end position="57"/>
    </location>
</feature>
<dbReference type="InterPro" id="IPR000649">
    <property type="entry name" value="IF-2B-related"/>
</dbReference>
<dbReference type="InterPro" id="IPR037171">
    <property type="entry name" value="NagB/RpiA_transferase-like"/>
</dbReference>
<dbReference type="PANTHER" id="PTHR43475">
    <property type="entry name" value="METHYLTHIORIBOSE-1-PHOSPHATE ISOMERASE"/>
    <property type="match status" value="1"/>
</dbReference>
<feature type="region of interest" description="Disordered" evidence="2">
    <location>
        <begin position="35"/>
        <end position="57"/>
    </location>
</feature>
<dbReference type="SUPFAM" id="SSF100950">
    <property type="entry name" value="NagB/RpiA/CoA transferase-like"/>
    <property type="match status" value="1"/>
</dbReference>
<evidence type="ECO:0008006" key="5">
    <source>
        <dbReference type="Google" id="ProtNLM"/>
    </source>
</evidence>
<evidence type="ECO:0000313" key="4">
    <source>
        <dbReference type="Proteomes" id="UP001203338"/>
    </source>
</evidence>
<comment type="similarity">
    <text evidence="1">Belongs to the eIF-2B alpha/beta/delta subunits family.</text>
</comment>
<evidence type="ECO:0000256" key="1">
    <source>
        <dbReference type="RuleBase" id="RU003814"/>
    </source>
</evidence>
<gene>
    <name evidence="3" type="ORF">M3P05_07105</name>
</gene>
<dbReference type="EMBL" id="JAMFLX010000007">
    <property type="protein sequence ID" value="MCL6269705.1"/>
    <property type="molecule type" value="Genomic_DNA"/>
</dbReference>
<dbReference type="Proteomes" id="UP001203338">
    <property type="component" value="Unassembled WGS sequence"/>
</dbReference>
<name>A0ABT0PEB0_9GAMM</name>
<dbReference type="Pfam" id="PF01008">
    <property type="entry name" value="IF-2B"/>
    <property type="match status" value="1"/>
</dbReference>
<sequence length="101" mass="11002">MSANANNVPFYVALLSPTIDWTVVDGVTEIPIEQRSEKEQSHVQGINSSGQHDWVNTTPEGTTCANYAFDVTPAELVTGLITEKGVCQASEQSLKEMFAEK</sequence>
<comment type="caution">
    <text evidence="3">The sequence shown here is derived from an EMBL/GenBank/DDBJ whole genome shotgun (WGS) entry which is preliminary data.</text>
</comment>
<protein>
    <recommendedName>
        <fullName evidence="5">Methylthioribose-1-phosphate isomerase</fullName>
    </recommendedName>
</protein>
<dbReference type="Gene3D" id="3.40.50.10470">
    <property type="entry name" value="Translation initiation factor eif-2b, domain 2"/>
    <property type="match status" value="1"/>
</dbReference>